<feature type="non-terminal residue" evidence="3">
    <location>
        <position position="79"/>
    </location>
</feature>
<evidence type="ECO:0000313" key="3">
    <source>
        <dbReference type="EMBL" id="CAF4756178.1"/>
    </source>
</evidence>
<name>A0A8S3ARP4_9BILA</name>
<accession>A0A8S3ARP4</accession>
<dbReference type="SUPFAM" id="SSF46689">
    <property type="entry name" value="Homeodomain-like"/>
    <property type="match status" value="1"/>
</dbReference>
<sequence length="79" mass="8854">MHQSRLESSQQSSSSSSASASNSNSKLKWTTEDIELLVKSLRIYPAGVQNRWLVVQEYLKRSGGNPNRTAQDIMQKAKD</sequence>
<dbReference type="AlphaFoldDB" id="A0A8S3ARP4"/>
<feature type="domain" description="Myb-like" evidence="2">
    <location>
        <begin position="21"/>
        <end position="79"/>
    </location>
</feature>
<organism evidence="3 4">
    <name type="scientific">Rotaria magnacalcarata</name>
    <dbReference type="NCBI Taxonomy" id="392030"/>
    <lineage>
        <taxon>Eukaryota</taxon>
        <taxon>Metazoa</taxon>
        <taxon>Spiralia</taxon>
        <taxon>Gnathifera</taxon>
        <taxon>Rotifera</taxon>
        <taxon>Eurotatoria</taxon>
        <taxon>Bdelloidea</taxon>
        <taxon>Philodinida</taxon>
        <taxon>Philodinidae</taxon>
        <taxon>Rotaria</taxon>
    </lineage>
</organism>
<reference evidence="3" key="1">
    <citation type="submission" date="2021-02" db="EMBL/GenBank/DDBJ databases">
        <authorList>
            <person name="Nowell W R."/>
        </authorList>
    </citation>
    <scope>NUCLEOTIDE SEQUENCE</scope>
</reference>
<proteinExistence type="predicted"/>
<dbReference type="EMBL" id="CAJOBI010138356">
    <property type="protein sequence ID" value="CAF4756178.1"/>
    <property type="molecule type" value="Genomic_DNA"/>
</dbReference>
<dbReference type="Pfam" id="PF23082">
    <property type="entry name" value="Myb_DNA-binding_2"/>
    <property type="match status" value="1"/>
</dbReference>
<dbReference type="Proteomes" id="UP000676336">
    <property type="component" value="Unassembled WGS sequence"/>
</dbReference>
<dbReference type="CDD" id="cd00167">
    <property type="entry name" value="SANT"/>
    <property type="match status" value="1"/>
</dbReference>
<evidence type="ECO:0000259" key="2">
    <source>
        <dbReference type="PROSITE" id="PS50090"/>
    </source>
</evidence>
<dbReference type="InterPro" id="IPR009057">
    <property type="entry name" value="Homeodomain-like_sf"/>
</dbReference>
<gene>
    <name evidence="3" type="ORF">SMN809_LOCUS45347</name>
</gene>
<dbReference type="Gene3D" id="1.10.10.60">
    <property type="entry name" value="Homeodomain-like"/>
    <property type="match status" value="1"/>
</dbReference>
<dbReference type="InterPro" id="IPR001005">
    <property type="entry name" value="SANT/Myb"/>
</dbReference>
<feature type="compositionally biased region" description="Low complexity" evidence="1">
    <location>
        <begin position="8"/>
        <end position="25"/>
    </location>
</feature>
<comment type="caution">
    <text evidence="3">The sequence shown here is derived from an EMBL/GenBank/DDBJ whole genome shotgun (WGS) entry which is preliminary data.</text>
</comment>
<evidence type="ECO:0000256" key="1">
    <source>
        <dbReference type="SAM" id="MobiDB-lite"/>
    </source>
</evidence>
<evidence type="ECO:0000313" key="4">
    <source>
        <dbReference type="Proteomes" id="UP000676336"/>
    </source>
</evidence>
<dbReference type="PROSITE" id="PS50090">
    <property type="entry name" value="MYB_LIKE"/>
    <property type="match status" value="1"/>
</dbReference>
<feature type="region of interest" description="Disordered" evidence="1">
    <location>
        <begin position="1"/>
        <end position="27"/>
    </location>
</feature>
<protein>
    <recommendedName>
        <fullName evidence="2">Myb-like domain-containing protein</fullName>
    </recommendedName>
</protein>